<dbReference type="InParanoid" id="L7JUP2"/>
<dbReference type="HOGENOM" id="CLU_1020095_0_0_1"/>
<feature type="compositionally biased region" description="Polar residues" evidence="1">
    <location>
        <begin position="175"/>
        <end position="192"/>
    </location>
</feature>
<gene>
    <name evidence="2" type="ORF">THOM_2307</name>
</gene>
<sequence>MDATKHETSDKPKKRFLKRYWSVNAHENVDGNSARACNDSGVYRCEPDYRETVGRTRLSEGEMRGDGSAKELQKVVRSNLQDARQIAVEPGKIRRLSTNVDDNGECAALSSGVSRIRVRSVGDDERSNDQIGEETRVRHSDTKHGTEQSNDQIGKETRVRHSDTKECLRTDNKTTQHLNHKPTSTSQDMPTVSLNNPPLPTNETHSSERIDSTRTNIENASNWDTMKLYLRILIKFWNIDDHYIINQTGILAKAWAPNYEAVPPEKSGWKRCR</sequence>
<accession>L7JUP2</accession>
<evidence type="ECO:0000313" key="3">
    <source>
        <dbReference type="Proteomes" id="UP000011185"/>
    </source>
</evidence>
<dbReference type="AlphaFoldDB" id="L7JUP2"/>
<reference evidence="2 3" key="1">
    <citation type="journal article" date="2012" name="PLoS Pathog.">
        <title>The genome of the obligate intracellular parasite Trachipleistophora hominis: new insights into microsporidian genome dynamics and reductive evolution.</title>
        <authorList>
            <person name="Heinz E."/>
            <person name="Williams T.A."/>
            <person name="Nakjang S."/>
            <person name="Noel C.J."/>
            <person name="Swan D.C."/>
            <person name="Goldberg A.V."/>
            <person name="Harris S.R."/>
            <person name="Weinmaier T."/>
            <person name="Markert S."/>
            <person name="Becher D."/>
            <person name="Bernhardt J."/>
            <person name="Dagan T."/>
            <person name="Hacker C."/>
            <person name="Lucocq J.M."/>
            <person name="Schweder T."/>
            <person name="Rattei T."/>
            <person name="Hall N."/>
            <person name="Hirt R.P."/>
            <person name="Embley T.M."/>
        </authorList>
    </citation>
    <scope>NUCLEOTIDE SEQUENCE [LARGE SCALE GENOMIC DNA]</scope>
</reference>
<feature type="compositionally biased region" description="Basic and acidic residues" evidence="1">
    <location>
        <begin position="120"/>
        <end position="146"/>
    </location>
</feature>
<dbReference type="VEuPathDB" id="MicrosporidiaDB:THOM_2307"/>
<organism evidence="2 3">
    <name type="scientific">Trachipleistophora hominis</name>
    <name type="common">Microsporidian parasite</name>
    <dbReference type="NCBI Taxonomy" id="72359"/>
    <lineage>
        <taxon>Eukaryota</taxon>
        <taxon>Fungi</taxon>
        <taxon>Fungi incertae sedis</taxon>
        <taxon>Microsporidia</taxon>
        <taxon>Pleistophoridae</taxon>
        <taxon>Trachipleistophora</taxon>
    </lineage>
</organism>
<dbReference type="EMBL" id="JH994025">
    <property type="protein sequence ID" value="ELQ74746.1"/>
    <property type="molecule type" value="Genomic_DNA"/>
</dbReference>
<evidence type="ECO:0000256" key="1">
    <source>
        <dbReference type="SAM" id="MobiDB-lite"/>
    </source>
</evidence>
<feature type="compositionally biased region" description="Basic and acidic residues" evidence="1">
    <location>
        <begin position="153"/>
        <end position="174"/>
    </location>
</feature>
<protein>
    <submittedName>
        <fullName evidence="2">Uncharacterized protein</fullName>
    </submittedName>
</protein>
<dbReference type="Proteomes" id="UP000011185">
    <property type="component" value="Unassembled WGS sequence"/>
</dbReference>
<feature type="region of interest" description="Disordered" evidence="1">
    <location>
        <begin position="119"/>
        <end position="192"/>
    </location>
</feature>
<keyword evidence="3" id="KW-1185">Reference proteome</keyword>
<proteinExistence type="predicted"/>
<name>L7JUP2_TRAHO</name>
<evidence type="ECO:0000313" key="2">
    <source>
        <dbReference type="EMBL" id="ELQ74746.1"/>
    </source>
</evidence>